<dbReference type="GO" id="GO:0006515">
    <property type="term" value="P:protein quality control for misfolded or incompletely synthesized proteins"/>
    <property type="evidence" value="ECO:0007669"/>
    <property type="project" value="TreeGrafter"/>
</dbReference>
<dbReference type="InterPro" id="IPR029045">
    <property type="entry name" value="ClpP/crotonase-like_dom_sf"/>
</dbReference>
<dbReference type="RefSeq" id="WP_090272787.1">
    <property type="nucleotide sequence ID" value="NZ_LT629748.1"/>
</dbReference>
<evidence type="ECO:0000256" key="1">
    <source>
        <dbReference type="ARBA" id="ARBA00007039"/>
    </source>
</evidence>
<keyword evidence="8" id="KW-1185">Reference proteome</keyword>
<dbReference type="NCBIfam" id="NF045540">
    <property type="entry name" value="scaf_prot_MCP1"/>
    <property type="match status" value="1"/>
</dbReference>
<evidence type="ECO:0000313" key="7">
    <source>
        <dbReference type="EMBL" id="SDS26156.1"/>
    </source>
</evidence>
<evidence type="ECO:0000313" key="8">
    <source>
        <dbReference type="Proteomes" id="UP000243426"/>
    </source>
</evidence>
<protein>
    <recommendedName>
        <fullName evidence="6">ATP-dependent Clp protease proteolytic subunit</fullName>
    </recommendedName>
</protein>
<keyword evidence="5" id="KW-0720">Serine protease</keyword>
<evidence type="ECO:0000256" key="3">
    <source>
        <dbReference type="ARBA" id="ARBA00022670"/>
    </source>
</evidence>
<dbReference type="Pfam" id="PF25209">
    <property type="entry name" value="Phage_capsid_4"/>
    <property type="match status" value="1"/>
</dbReference>
<dbReference type="GO" id="GO:0051117">
    <property type="term" value="F:ATPase binding"/>
    <property type="evidence" value="ECO:0007669"/>
    <property type="project" value="TreeGrafter"/>
</dbReference>
<dbReference type="NCBIfam" id="NF045542">
    <property type="entry name" value="Clp_rel_HeadMat"/>
    <property type="match status" value="1"/>
</dbReference>
<dbReference type="PANTHER" id="PTHR10381:SF70">
    <property type="entry name" value="ATP-DEPENDENT CLP PROTEASE PROTEOLYTIC SUBUNIT"/>
    <property type="match status" value="1"/>
</dbReference>
<sequence length="672" mass="71866">MPTQISRAAGKPGDIQRGITAFAPARGSAPAIALYGIIGLDFRVKDLAQALSQYASAPHLDIYVHSGGGSVIEGLAMYNILSRFKGHKRFYVDGIAASMMSVVLCAADEVHMPENTQVMIHLPRIGPNEGGLVADDLRNLADALDDYGEKMLAAYMQRTKQPRERLLELTRQETYLSAAEALELGFADIVMTPLEMVAQINLDPPPEEASMPNPTVVNNPAVEPHQEPTVPNTPQPQAQAEPVVSEAGIRAQLQAEETSRRAGITAAFGAFAQPHAELLNACLLDSTITAEQAQIKLLAKLGEDTTPSAPPANPATHIHAGNGNIIGDSVRNAIEARAMMAAVEASNQFAGMSLGELARASLSHRGISFAGMDRLGIVGLAFTHSSSDFGNLLADVAHKSMLKGFGESAETFTEWTAKGTLTDFRASKRVDLSTFPNLDKVPEGAEYKYGTVGDTGEQIMLATYGKLFSITRQAVINDDLSALTRIPQLMGRAAIRTVGDLVYAVLTGNPQMADGKALFHADHKNLLAGAGLSIANIGKGMQQMRTQKDGKATLDIRPKYLLTPVALEPTAIALLAAEFDPALVDAKVPNPVRNKLQVISDPRLDDFNATTSFMLADQSMYDTIEVAYLDGNDKPYLEQTQGFTVDGAAFKVRIDAGVAPLSHRTMVKMPGA</sequence>
<keyword evidence="4" id="KW-0378">Hydrolase</keyword>
<dbReference type="OrthoDB" id="9806592at2"/>
<dbReference type="InterPro" id="IPR001907">
    <property type="entry name" value="ClpP"/>
</dbReference>
<dbReference type="GO" id="GO:0004176">
    <property type="term" value="F:ATP-dependent peptidase activity"/>
    <property type="evidence" value="ECO:0007669"/>
    <property type="project" value="InterPro"/>
</dbReference>
<dbReference type="GO" id="GO:0009368">
    <property type="term" value="C:endopeptidase Clp complex"/>
    <property type="evidence" value="ECO:0007669"/>
    <property type="project" value="TreeGrafter"/>
</dbReference>
<dbReference type="STRING" id="797277.SAMN05216198_1561"/>
<dbReference type="EMBL" id="LT629748">
    <property type="protein sequence ID" value="SDS26156.1"/>
    <property type="molecule type" value="Genomic_DNA"/>
</dbReference>
<name>A0A1H1QRY6_9GAMM</name>
<dbReference type="SUPFAM" id="SSF52096">
    <property type="entry name" value="ClpP/crotonase"/>
    <property type="match status" value="1"/>
</dbReference>
<gene>
    <name evidence="7" type="ORF">SAMN05216198_1561</name>
</gene>
<dbReference type="Pfam" id="PF00574">
    <property type="entry name" value="CLP_protease"/>
    <property type="match status" value="1"/>
</dbReference>
<evidence type="ECO:0000256" key="4">
    <source>
        <dbReference type="ARBA" id="ARBA00022801"/>
    </source>
</evidence>
<keyword evidence="2" id="KW-0963">Cytoplasm</keyword>
<dbReference type="GO" id="GO:0004252">
    <property type="term" value="F:serine-type endopeptidase activity"/>
    <property type="evidence" value="ECO:0007669"/>
    <property type="project" value="InterPro"/>
</dbReference>
<proteinExistence type="inferred from homology"/>
<evidence type="ECO:0000256" key="2">
    <source>
        <dbReference type="ARBA" id="ARBA00022490"/>
    </source>
</evidence>
<dbReference type="CDD" id="cd07016">
    <property type="entry name" value="S14_ClpP_1"/>
    <property type="match status" value="1"/>
</dbReference>
<accession>A0A1H1QRY6</accession>
<organism evidence="7 8">
    <name type="scientific">Halopseudomonas litoralis</name>
    <dbReference type="NCBI Taxonomy" id="797277"/>
    <lineage>
        <taxon>Bacteria</taxon>
        <taxon>Pseudomonadati</taxon>
        <taxon>Pseudomonadota</taxon>
        <taxon>Gammaproteobacteria</taxon>
        <taxon>Pseudomonadales</taxon>
        <taxon>Pseudomonadaceae</taxon>
        <taxon>Halopseudomonas</taxon>
    </lineage>
</organism>
<dbReference type="Gene3D" id="3.90.226.10">
    <property type="entry name" value="2-enoyl-CoA Hydratase, Chain A, domain 1"/>
    <property type="match status" value="1"/>
</dbReference>
<keyword evidence="3 7" id="KW-0645">Protease</keyword>
<evidence type="ECO:0000256" key="5">
    <source>
        <dbReference type="ARBA" id="ARBA00022825"/>
    </source>
</evidence>
<comment type="similarity">
    <text evidence="1 6">Belongs to the peptidase S14 family.</text>
</comment>
<dbReference type="PANTHER" id="PTHR10381">
    <property type="entry name" value="ATP-DEPENDENT CLP PROTEASE PROTEOLYTIC SUBUNIT"/>
    <property type="match status" value="1"/>
</dbReference>
<dbReference type="InterPro" id="IPR023562">
    <property type="entry name" value="ClpP/TepA"/>
</dbReference>
<dbReference type="Proteomes" id="UP000243426">
    <property type="component" value="Chromosome I"/>
</dbReference>
<dbReference type="PRINTS" id="PR00127">
    <property type="entry name" value="CLPPROTEASEP"/>
</dbReference>
<reference evidence="8" key="1">
    <citation type="submission" date="2016-10" db="EMBL/GenBank/DDBJ databases">
        <authorList>
            <person name="Varghese N."/>
            <person name="Submissions S."/>
        </authorList>
    </citation>
    <scope>NUCLEOTIDE SEQUENCE [LARGE SCALE GENOMIC DNA]</scope>
    <source>
        <strain evidence="8">2SM5</strain>
    </source>
</reference>
<evidence type="ECO:0000256" key="6">
    <source>
        <dbReference type="RuleBase" id="RU003567"/>
    </source>
</evidence>
<dbReference type="AlphaFoldDB" id="A0A1H1QRY6"/>